<dbReference type="InterPro" id="IPR046859">
    <property type="entry name" value="RGPA/RALGAPB_N"/>
</dbReference>
<protein>
    <recommendedName>
        <fullName evidence="2">Rap-GAP domain-containing protein</fullName>
    </recommendedName>
</protein>
<dbReference type="InterPro" id="IPR000331">
    <property type="entry name" value="Rap/Ran_GAP_dom"/>
</dbReference>
<comment type="caution">
    <text evidence="3">The sequence shown here is derived from an EMBL/GenBank/DDBJ whole genome shotgun (WGS) entry which is preliminary data.</text>
</comment>
<dbReference type="GO" id="GO:0005096">
    <property type="term" value="F:GTPase activator activity"/>
    <property type="evidence" value="ECO:0007669"/>
    <property type="project" value="UniProtKB-KW"/>
</dbReference>
<reference evidence="3" key="1">
    <citation type="submission" date="2022-08" db="EMBL/GenBank/DDBJ databases">
        <title>Novel sulphate-reducing endosymbionts in the free-living metamonad Anaeramoeba.</title>
        <authorList>
            <person name="Jerlstrom-Hultqvist J."/>
            <person name="Cepicka I."/>
            <person name="Gallot-Lavallee L."/>
            <person name="Salas-Leiva D."/>
            <person name="Curtis B.A."/>
            <person name="Zahonova K."/>
            <person name="Pipaliya S."/>
            <person name="Dacks J."/>
            <person name="Roger A.J."/>
        </authorList>
    </citation>
    <scope>NUCLEOTIDE SEQUENCE</scope>
    <source>
        <strain evidence="3">Busselton2</strain>
    </source>
</reference>
<evidence type="ECO:0000259" key="2">
    <source>
        <dbReference type="PROSITE" id="PS50085"/>
    </source>
</evidence>
<evidence type="ECO:0000256" key="1">
    <source>
        <dbReference type="ARBA" id="ARBA00022468"/>
    </source>
</evidence>
<dbReference type="Pfam" id="PF20412">
    <property type="entry name" value="RALGAPB_N"/>
    <property type="match status" value="1"/>
</dbReference>
<accession>A0AAV7ZPL7</accession>
<dbReference type="PROSITE" id="PS50085">
    <property type="entry name" value="RAPGAP"/>
    <property type="match status" value="1"/>
</dbReference>
<dbReference type="PANTHER" id="PTHR21344">
    <property type="entry name" value="RAL GTPASE-ACTIVATING PROTEIN SUBUNIT BETA"/>
    <property type="match status" value="1"/>
</dbReference>
<sequence length="1184" mass="137942">MINEKYENEVSLKFNQKFGVLKKFPLGVQVTVTDQILQILEDPNKPPGICFSEFAIEWVLECSGNAFSLPLENHQIIEKAILLYDKWIQGVSLSETFVKNRSHYLCAIFGHFSSLFTIQGGVSNNLAKVHFNLCLKVIQAINNLMTQPKEILDQASWKYLIKRLIQICNLIMADNSTNEQVLKQNLPPHLLRLLFNILLKSGIVDIDLWRQLKLVIKTWTNRKETIIQWSATTFGLINRLIYSLTKSKEGTKDLIILIPPTNEVQFEASTIVIDGRLPFLFKQTLNLIGNPNEIPDPEIFLIAIQGIQSYVTLFLQNEKKTNNSGNKLINKINGNTLLNLFGNWLFEAIQLQKEGFEEGIEVIYDILCNIFMNPQDTAFNAKNLTAFYHSLIIVFEHSNLNLKLLNTILKKTKRIFISELEGVYILVPYYFNIIKRILTGNEFINNESVRIEVLRSSCLAILNTLICLPLHFPTMKFKPLISNSKVYKETEGFTFLDLRSQIYEIIIDCIKNEQDANNYNLLMWCLIIFIQETYKEEKQEFDISIIINSFNEILCQPNSDQLRWPTSVYDSIFFCLKIFGDFFHQLGNKELQLFEDLCINLIERVKILIETPSIINDNTKLESLAIRYIDVIIHTVQLLINNNSHQIEKINKIKLIIENLLKKNSNLKKKKSKKNGFKSVPIEKSLNILFQNLQTQQTDKINNDNNNHDVINEDKIRFKYNLNQKQFNQKIRYGSIKKKNLIGFFENSSPNKNKLLVLIRNLNGSNCWELKYPLKSLDENENENENENLYNEAIYLPTTENNNNINSNLKEKKILYDCQIDNDTLIDQDKTLINKCFINLIDVQNRIEINKKINNEIFNKKTYPNINKLSRNENSHLEKKNKNININNQLNKNTFNSNNNTFDLNNSDSSNIENFPMLRLLLSNLGLIRLDSKEKFSFCEKRENLITEINNLDSITTKPTHTIAIIYISKELCRESDENKIFTNKVGSKKYIQFLKGLGNFIDLKKHKGFFGGLNYQKTGRIAPYYKDSKNEIIYHASTMLRFKKNSLLETKSILANNQVTIIWLEDNKIWKPNHLRSKQNLVYIIIRPHYTGLYHLEIINFSSNNFLVFPLGNHSFISWNILPQLIRKIAIYINQELKNENNLSLDPKEIREKKLLQIQNSKKTLNNSEEFYTSFFLQNSQLD</sequence>
<evidence type="ECO:0000313" key="4">
    <source>
        <dbReference type="Proteomes" id="UP001146793"/>
    </source>
</evidence>
<dbReference type="Proteomes" id="UP001146793">
    <property type="component" value="Unassembled WGS sequence"/>
</dbReference>
<organism evidence="3 4">
    <name type="scientific">Anaeramoeba flamelloides</name>
    <dbReference type="NCBI Taxonomy" id="1746091"/>
    <lineage>
        <taxon>Eukaryota</taxon>
        <taxon>Metamonada</taxon>
        <taxon>Anaeramoebidae</taxon>
        <taxon>Anaeramoeba</taxon>
    </lineage>
</organism>
<evidence type="ECO:0000313" key="3">
    <source>
        <dbReference type="EMBL" id="KAJ3443031.1"/>
    </source>
</evidence>
<dbReference type="GO" id="GO:0051056">
    <property type="term" value="P:regulation of small GTPase mediated signal transduction"/>
    <property type="evidence" value="ECO:0007669"/>
    <property type="project" value="InterPro"/>
</dbReference>
<dbReference type="InterPro" id="IPR035974">
    <property type="entry name" value="Rap/Ran-GAP_sf"/>
</dbReference>
<name>A0AAV7ZPL7_9EUKA</name>
<proteinExistence type="predicted"/>
<dbReference type="AlphaFoldDB" id="A0AAV7ZPL7"/>
<dbReference type="EMBL" id="JANTQA010000026">
    <property type="protein sequence ID" value="KAJ3443031.1"/>
    <property type="molecule type" value="Genomic_DNA"/>
</dbReference>
<dbReference type="PANTHER" id="PTHR21344:SF1">
    <property type="entry name" value="RAL GTPASE-ACTIVATING PROTEIN SUBUNIT BETA"/>
    <property type="match status" value="1"/>
</dbReference>
<keyword evidence="1" id="KW-0343">GTPase activation</keyword>
<feature type="domain" description="Rap-GAP" evidence="2">
    <location>
        <begin position="949"/>
        <end position="1184"/>
    </location>
</feature>
<dbReference type="FunFam" id="3.40.50.11210:FF:000001">
    <property type="entry name" value="Ral GTPase-activating protein subunit alpha-1 isoform 1"/>
    <property type="match status" value="1"/>
</dbReference>
<dbReference type="Gene3D" id="3.40.50.11210">
    <property type="entry name" value="Rap/Ran-GAP"/>
    <property type="match status" value="1"/>
</dbReference>
<gene>
    <name evidence="3" type="ORF">M0812_12788</name>
</gene>
<dbReference type="SUPFAM" id="SSF111347">
    <property type="entry name" value="Rap/Ran-GAP"/>
    <property type="match status" value="1"/>
</dbReference>
<dbReference type="InterPro" id="IPR039930">
    <property type="entry name" value="RALGAPB"/>
</dbReference>
<dbReference type="Pfam" id="PF02145">
    <property type="entry name" value="Rap_GAP"/>
    <property type="match status" value="1"/>
</dbReference>